<feature type="compositionally biased region" description="Low complexity" evidence="1">
    <location>
        <begin position="241"/>
        <end position="254"/>
    </location>
</feature>
<dbReference type="EMBL" id="NESQ01000127">
    <property type="protein sequence ID" value="PUU78233.1"/>
    <property type="molecule type" value="Genomic_DNA"/>
</dbReference>
<evidence type="ECO:0000256" key="1">
    <source>
        <dbReference type="SAM" id="MobiDB-lite"/>
    </source>
</evidence>
<proteinExistence type="predicted"/>
<evidence type="ECO:0000256" key="2">
    <source>
        <dbReference type="SAM" id="SignalP"/>
    </source>
</evidence>
<comment type="caution">
    <text evidence="3">The sequence shown here is derived from an EMBL/GenBank/DDBJ whole genome shotgun (WGS) entry which is preliminary data.</text>
</comment>
<accession>A0A2T6ZRY9</accession>
<dbReference type="AlphaFoldDB" id="A0A2T6ZRY9"/>
<protein>
    <recommendedName>
        <fullName evidence="5">Granulins domain-containing protein</fullName>
    </recommendedName>
</protein>
<name>A0A2T6ZRY9_TUBBO</name>
<feature type="chain" id="PRO_5015594609" description="Granulins domain-containing protein" evidence="2">
    <location>
        <begin position="23"/>
        <end position="332"/>
    </location>
</feature>
<keyword evidence="4" id="KW-1185">Reference proteome</keyword>
<organism evidence="3 4">
    <name type="scientific">Tuber borchii</name>
    <name type="common">White truffle</name>
    <dbReference type="NCBI Taxonomy" id="42251"/>
    <lineage>
        <taxon>Eukaryota</taxon>
        <taxon>Fungi</taxon>
        <taxon>Dikarya</taxon>
        <taxon>Ascomycota</taxon>
        <taxon>Pezizomycotina</taxon>
        <taxon>Pezizomycetes</taxon>
        <taxon>Pezizales</taxon>
        <taxon>Tuberaceae</taxon>
        <taxon>Tuber</taxon>
    </lineage>
</organism>
<keyword evidence="2" id="KW-0732">Signal</keyword>
<evidence type="ECO:0000313" key="3">
    <source>
        <dbReference type="EMBL" id="PUU78233.1"/>
    </source>
</evidence>
<feature type="compositionally biased region" description="Low complexity" evidence="1">
    <location>
        <begin position="184"/>
        <end position="208"/>
    </location>
</feature>
<dbReference type="Proteomes" id="UP000244722">
    <property type="component" value="Unassembled WGS sequence"/>
</dbReference>
<sequence length="332" mass="34602">MRFNLVGVFALYVCFYTIGTFATQGPNKAVVGVCQSYSVQKAIFLGGALEARAPVDCGNCPPGQKCCEPRDAALFCVPEGATCCGRTWCSAGFQCCEYGDSNGGCCPIDGNCAVGGRGCCKKGCHNFGSTVCTMREVDPFLCCNQLKLLKAAYPYCRWDPSFGYGCFNSEGDQPVTSSEPTNVSSTPSTRGTGSHSTTTATSISRSGSDVGTNVLSTSERTQKETHSLPTTSSTIVTLPDTSSTTTGANMTTSSKSKRSSSTKGSTTRTRPGTTVAATGTASPSDTSTAIGAGFADLSKGLGWGAIFVCGSGPSETILNYKVKLELAHYFER</sequence>
<evidence type="ECO:0000313" key="4">
    <source>
        <dbReference type="Proteomes" id="UP000244722"/>
    </source>
</evidence>
<feature type="compositionally biased region" description="Polar residues" evidence="1">
    <location>
        <begin position="227"/>
        <end position="240"/>
    </location>
</feature>
<feature type="compositionally biased region" description="Low complexity" evidence="1">
    <location>
        <begin position="261"/>
        <end position="284"/>
    </location>
</feature>
<feature type="signal peptide" evidence="2">
    <location>
        <begin position="1"/>
        <end position="22"/>
    </location>
</feature>
<dbReference type="STRING" id="42251.A0A2T6ZRY9"/>
<feature type="region of interest" description="Disordered" evidence="1">
    <location>
        <begin position="176"/>
        <end position="285"/>
    </location>
</feature>
<dbReference type="OrthoDB" id="5410790at2759"/>
<evidence type="ECO:0008006" key="5">
    <source>
        <dbReference type="Google" id="ProtNLM"/>
    </source>
</evidence>
<gene>
    <name evidence="3" type="ORF">B9Z19DRAFT_1143332</name>
</gene>
<reference evidence="3 4" key="1">
    <citation type="submission" date="2017-04" db="EMBL/GenBank/DDBJ databases">
        <title>Draft genome sequence of Tuber borchii Vittad., a whitish edible truffle.</title>
        <authorList>
            <consortium name="DOE Joint Genome Institute"/>
            <person name="Murat C."/>
            <person name="Kuo A."/>
            <person name="Barry K.W."/>
            <person name="Clum A."/>
            <person name="Dockter R.B."/>
            <person name="Fauchery L."/>
            <person name="Iotti M."/>
            <person name="Kohler A."/>
            <person name="Labutti K."/>
            <person name="Lindquist E.A."/>
            <person name="Lipzen A."/>
            <person name="Ohm R.A."/>
            <person name="Wang M."/>
            <person name="Grigoriev I.V."/>
            <person name="Zambonelli A."/>
            <person name="Martin F.M."/>
        </authorList>
    </citation>
    <scope>NUCLEOTIDE SEQUENCE [LARGE SCALE GENOMIC DNA]</scope>
    <source>
        <strain evidence="3 4">Tbo3840</strain>
    </source>
</reference>
<feature type="compositionally biased region" description="Polar residues" evidence="1">
    <location>
        <begin position="209"/>
        <end position="219"/>
    </location>
</feature>